<accession>A0A371H7E9</accession>
<dbReference type="EMBL" id="QJKJ01003406">
    <property type="protein sequence ID" value="RDX98646.1"/>
    <property type="molecule type" value="Genomic_DNA"/>
</dbReference>
<sequence>MAARIEPIVFSKSGMEHHKTSTGASVLCTSMKQCPSIITFFKSTKGKIEASIKEYINCEDKFETLRLKRTGESFRSWELCFCYFTPVNSELLPSDETHTLVRDSSKSFMSLPTIYDNGYKKLSHIEGSGPSRDDPKFEAWDDEDSLIMTWLWNSMTLEIS</sequence>
<name>A0A371H7E9_MUCPR</name>
<dbReference type="Proteomes" id="UP000257109">
    <property type="component" value="Unassembled WGS sequence"/>
</dbReference>
<feature type="non-terminal residue" evidence="1">
    <location>
        <position position="1"/>
    </location>
</feature>
<dbReference type="AlphaFoldDB" id="A0A371H7E9"/>
<reference evidence="1" key="1">
    <citation type="submission" date="2018-05" db="EMBL/GenBank/DDBJ databases">
        <title>Draft genome of Mucuna pruriens seed.</title>
        <authorList>
            <person name="Nnadi N.E."/>
            <person name="Vos R."/>
            <person name="Hasami M.H."/>
            <person name="Devisetty U.K."/>
            <person name="Aguiy J.C."/>
        </authorList>
    </citation>
    <scope>NUCLEOTIDE SEQUENCE [LARGE SCALE GENOMIC DNA]</scope>
    <source>
        <strain evidence="1">JCA_2017</strain>
    </source>
</reference>
<protein>
    <submittedName>
        <fullName evidence="1">Uncharacterized protein</fullName>
    </submittedName>
</protein>
<keyword evidence="2" id="KW-1185">Reference proteome</keyword>
<gene>
    <name evidence="1" type="ORF">CR513_18405</name>
</gene>
<evidence type="ECO:0000313" key="1">
    <source>
        <dbReference type="EMBL" id="RDX98646.1"/>
    </source>
</evidence>
<dbReference type="OrthoDB" id="1746033at2759"/>
<organism evidence="1 2">
    <name type="scientific">Mucuna pruriens</name>
    <name type="common">Velvet bean</name>
    <name type="synonym">Dolichos pruriens</name>
    <dbReference type="NCBI Taxonomy" id="157652"/>
    <lineage>
        <taxon>Eukaryota</taxon>
        <taxon>Viridiplantae</taxon>
        <taxon>Streptophyta</taxon>
        <taxon>Embryophyta</taxon>
        <taxon>Tracheophyta</taxon>
        <taxon>Spermatophyta</taxon>
        <taxon>Magnoliopsida</taxon>
        <taxon>eudicotyledons</taxon>
        <taxon>Gunneridae</taxon>
        <taxon>Pentapetalae</taxon>
        <taxon>rosids</taxon>
        <taxon>fabids</taxon>
        <taxon>Fabales</taxon>
        <taxon>Fabaceae</taxon>
        <taxon>Papilionoideae</taxon>
        <taxon>50 kb inversion clade</taxon>
        <taxon>NPAAA clade</taxon>
        <taxon>indigoferoid/millettioid clade</taxon>
        <taxon>Phaseoleae</taxon>
        <taxon>Mucuna</taxon>
    </lineage>
</organism>
<comment type="caution">
    <text evidence="1">The sequence shown here is derived from an EMBL/GenBank/DDBJ whole genome shotgun (WGS) entry which is preliminary data.</text>
</comment>
<proteinExistence type="predicted"/>
<evidence type="ECO:0000313" key="2">
    <source>
        <dbReference type="Proteomes" id="UP000257109"/>
    </source>
</evidence>